<name>S9PKI7_CYSF2</name>
<gene>
    <name evidence="1" type="ORF">D187_000182</name>
</gene>
<dbReference type="EMBL" id="ANAH02000001">
    <property type="protein sequence ID" value="EPX64760.1"/>
    <property type="molecule type" value="Genomic_DNA"/>
</dbReference>
<proteinExistence type="predicted"/>
<accession>S9PKI7</accession>
<sequence length="63" mass="6845">MSLGFAALEFSDDVSFSGEKPGAAISISQYAKEGMSMVITANRQEEVDRIGAVFVQNFNVRKV</sequence>
<reference evidence="1" key="1">
    <citation type="submission" date="2013-05" db="EMBL/GenBank/DDBJ databases">
        <title>Genome assembly of Cystobacter fuscus DSM 2262.</title>
        <authorList>
            <person name="Sharma G."/>
            <person name="Khatri I."/>
            <person name="Kaur C."/>
            <person name="Mayilraj S."/>
            <person name="Subramanian S."/>
        </authorList>
    </citation>
    <scope>NUCLEOTIDE SEQUENCE [LARGE SCALE GENOMIC DNA]</scope>
    <source>
        <strain evidence="1">DSM 2262</strain>
    </source>
</reference>
<organism evidence="1 2">
    <name type="scientific">Cystobacter fuscus (strain ATCC 25194 / DSM 2262 / NBRC 100088 / M29)</name>
    <dbReference type="NCBI Taxonomy" id="1242864"/>
    <lineage>
        <taxon>Bacteria</taxon>
        <taxon>Pseudomonadati</taxon>
        <taxon>Myxococcota</taxon>
        <taxon>Myxococcia</taxon>
        <taxon>Myxococcales</taxon>
        <taxon>Cystobacterineae</taxon>
        <taxon>Archangiaceae</taxon>
        <taxon>Cystobacter</taxon>
    </lineage>
</organism>
<dbReference type="Proteomes" id="UP000011682">
    <property type="component" value="Unassembled WGS sequence"/>
</dbReference>
<dbReference type="AlphaFoldDB" id="S9PKI7"/>
<comment type="caution">
    <text evidence="1">The sequence shown here is derived from an EMBL/GenBank/DDBJ whole genome shotgun (WGS) entry which is preliminary data.</text>
</comment>
<evidence type="ECO:0000313" key="1">
    <source>
        <dbReference type="EMBL" id="EPX64760.1"/>
    </source>
</evidence>
<protein>
    <submittedName>
        <fullName evidence="1">Uncharacterized protein</fullName>
    </submittedName>
</protein>
<evidence type="ECO:0000313" key="2">
    <source>
        <dbReference type="Proteomes" id="UP000011682"/>
    </source>
</evidence>
<keyword evidence="2" id="KW-1185">Reference proteome</keyword>